<dbReference type="Proteomes" id="UP000290407">
    <property type="component" value="Unassembled WGS sequence"/>
</dbReference>
<sequence length="68" mass="7354">MEQITIGSVVKLKSGSPQMTVTGYGKKYGDGSILKTLVEDKEQVKCQWFDSSGTLLSDVFPIAALTVE</sequence>
<protein>
    <submittedName>
        <fullName evidence="1">DUF2158 domain-containing protein</fullName>
    </submittedName>
</protein>
<dbReference type="AlphaFoldDB" id="A0A4Q2UP84"/>
<comment type="caution">
    <text evidence="1">The sequence shown here is derived from an EMBL/GenBank/DDBJ whole genome shotgun (WGS) entry which is preliminary data.</text>
</comment>
<accession>A0A4Q2UP84</accession>
<organism evidence="1 2">
    <name type="scientific">Spirosoma sordidisoli</name>
    <dbReference type="NCBI Taxonomy" id="2502893"/>
    <lineage>
        <taxon>Bacteria</taxon>
        <taxon>Pseudomonadati</taxon>
        <taxon>Bacteroidota</taxon>
        <taxon>Cytophagia</taxon>
        <taxon>Cytophagales</taxon>
        <taxon>Cytophagaceae</taxon>
        <taxon>Spirosoma</taxon>
    </lineage>
</organism>
<dbReference type="Pfam" id="PF09926">
    <property type="entry name" value="DUF2158"/>
    <property type="match status" value="1"/>
</dbReference>
<proteinExistence type="predicted"/>
<evidence type="ECO:0000313" key="1">
    <source>
        <dbReference type="EMBL" id="RYC71254.1"/>
    </source>
</evidence>
<name>A0A4Q2UP84_9BACT</name>
<reference evidence="1 2" key="1">
    <citation type="submission" date="2019-01" db="EMBL/GenBank/DDBJ databases">
        <title>Spirosoma flava sp. nov., a propanil-degrading bacterium isolated from herbicide-contaminated soil.</title>
        <authorList>
            <person name="Zhang L."/>
            <person name="Jiang J.-D."/>
        </authorList>
    </citation>
    <scope>NUCLEOTIDE SEQUENCE [LARGE SCALE GENOMIC DNA]</scope>
    <source>
        <strain evidence="1 2">TY50</strain>
    </source>
</reference>
<dbReference type="InterPro" id="IPR019226">
    <property type="entry name" value="DUF2158"/>
</dbReference>
<dbReference type="EMBL" id="SBLB01000001">
    <property type="protein sequence ID" value="RYC71254.1"/>
    <property type="molecule type" value="Genomic_DNA"/>
</dbReference>
<keyword evidence="2" id="KW-1185">Reference proteome</keyword>
<gene>
    <name evidence="1" type="ORF">EQG79_03665</name>
</gene>
<dbReference type="RefSeq" id="WP_077920333.1">
    <property type="nucleotide sequence ID" value="NZ_SBLB01000001.1"/>
</dbReference>
<evidence type="ECO:0000313" key="2">
    <source>
        <dbReference type="Proteomes" id="UP000290407"/>
    </source>
</evidence>